<dbReference type="Pfam" id="PF08713">
    <property type="entry name" value="DNA_alkylation"/>
    <property type="match status" value="1"/>
</dbReference>
<gene>
    <name evidence="2" type="ORF">EHS15_05885</name>
</gene>
<feature type="region of interest" description="Disordered" evidence="1">
    <location>
        <begin position="1"/>
        <end position="23"/>
    </location>
</feature>
<reference evidence="2" key="1">
    <citation type="journal article" date="2019" name="PLoS Negl. Trop. Dis.">
        <title>Revisiting the worldwide diversity of Leptospira species in the environment.</title>
        <authorList>
            <person name="Vincent A.T."/>
            <person name="Schiettekatte O."/>
            <person name="Bourhy P."/>
            <person name="Veyrier F.J."/>
            <person name="Picardeau M."/>
        </authorList>
    </citation>
    <scope>NUCLEOTIDE SEQUENCE [LARGE SCALE GENOMIC DNA]</scope>
    <source>
        <strain evidence="2">201300427</strain>
    </source>
</reference>
<evidence type="ECO:0000256" key="1">
    <source>
        <dbReference type="SAM" id="MobiDB-lite"/>
    </source>
</evidence>
<comment type="caution">
    <text evidence="2">The sequence shown here is derived from an EMBL/GenBank/DDBJ whole genome shotgun (WGS) entry which is preliminary data.</text>
</comment>
<dbReference type="OrthoDB" id="9775346at2"/>
<name>A0A4R9M5B0_9LEPT</name>
<sequence>MAIKTTRAKAKKKSSSSGEVVKKTNPTAKQFIEKLNTFRSAEELKKYHRYFRFDEKSKTGDAFIGVRMGTVFELAKEFISMEPSEIEKLLESRIHEVRAGGCSIMGKQYKAPRTTETRKKELYDLYLKRHDRINDWDLVDLAAYKVVGGYLFEFEKPREILYELAHSSNLWERRTSIVSTLHFIMKKETEDCFRIAEILSKEKEDLVNKAVGWALREAGKVDRKRLLQFLDQHASVMPRVTLRYSIERLEEKLRKHYLSLKKTNHN</sequence>
<dbReference type="Gene3D" id="1.25.10.90">
    <property type="match status" value="1"/>
</dbReference>
<dbReference type="InterPro" id="IPR016024">
    <property type="entry name" value="ARM-type_fold"/>
</dbReference>
<dbReference type="InterPro" id="IPR014825">
    <property type="entry name" value="DNA_alkylation"/>
</dbReference>
<keyword evidence="3" id="KW-1185">Reference proteome</keyword>
<dbReference type="RefSeq" id="WP_135759627.1">
    <property type="nucleotide sequence ID" value="NZ_RQHW01000018.1"/>
</dbReference>
<dbReference type="EMBL" id="RQHW01000018">
    <property type="protein sequence ID" value="TGN19908.1"/>
    <property type="molecule type" value="Genomic_DNA"/>
</dbReference>
<evidence type="ECO:0000313" key="2">
    <source>
        <dbReference type="EMBL" id="TGN19908.1"/>
    </source>
</evidence>
<dbReference type="Proteomes" id="UP000298058">
    <property type="component" value="Unassembled WGS sequence"/>
</dbReference>
<accession>A0A4R9M5B0</accession>
<dbReference type="PANTHER" id="PTHR34070">
    <property type="entry name" value="ARMADILLO-TYPE FOLD"/>
    <property type="match status" value="1"/>
</dbReference>
<evidence type="ECO:0000313" key="3">
    <source>
        <dbReference type="Proteomes" id="UP000298058"/>
    </source>
</evidence>
<organism evidence="2 3">
    <name type="scientific">Leptospira idonii</name>
    <dbReference type="NCBI Taxonomy" id="1193500"/>
    <lineage>
        <taxon>Bacteria</taxon>
        <taxon>Pseudomonadati</taxon>
        <taxon>Spirochaetota</taxon>
        <taxon>Spirochaetia</taxon>
        <taxon>Leptospirales</taxon>
        <taxon>Leptospiraceae</taxon>
        <taxon>Leptospira</taxon>
    </lineage>
</organism>
<feature type="compositionally biased region" description="Basic residues" evidence="1">
    <location>
        <begin position="1"/>
        <end position="14"/>
    </location>
</feature>
<dbReference type="PANTHER" id="PTHR34070:SF1">
    <property type="entry name" value="DNA ALKYLATION REPAIR PROTEIN"/>
    <property type="match status" value="1"/>
</dbReference>
<proteinExistence type="predicted"/>
<dbReference type="SUPFAM" id="SSF48371">
    <property type="entry name" value="ARM repeat"/>
    <property type="match status" value="1"/>
</dbReference>
<dbReference type="AlphaFoldDB" id="A0A4R9M5B0"/>
<dbReference type="CDD" id="cd06561">
    <property type="entry name" value="AlkD_like"/>
    <property type="match status" value="1"/>
</dbReference>
<protein>
    <submittedName>
        <fullName evidence="2">DNA alkylation repair protein</fullName>
    </submittedName>
</protein>